<evidence type="ECO:0000313" key="4">
    <source>
        <dbReference type="Proteomes" id="UP001589896"/>
    </source>
</evidence>
<evidence type="ECO:0000313" key="3">
    <source>
        <dbReference type="EMBL" id="MFC0677286.1"/>
    </source>
</evidence>
<dbReference type="Pfam" id="PF01425">
    <property type="entry name" value="Amidase"/>
    <property type="match status" value="1"/>
</dbReference>
<name>A0ABV6RJW9_9GAMM</name>
<protein>
    <submittedName>
        <fullName evidence="3">Amidase</fullName>
        <ecNumber evidence="3">3.5.1.4</ecNumber>
    </submittedName>
</protein>
<dbReference type="EC" id="3.5.1.4" evidence="3"/>
<keyword evidence="4" id="KW-1185">Reference proteome</keyword>
<evidence type="ECO:0000256" key="1">
    <source>
        <dbReference type="SAM" id="SignalP"/>
    </source>
</evidence>
<feature type="chain" id="PRO_5046319663" evidence="1">
    <location>
        <begin position="25"/>
        <end position="548"/>
    </location>
</feature>
<dbReference type="InterPro" id="IPR023631">
    <property type="entry name" value="Amidase_dom"/>
</dbReference>
<dbReference type="PROSITE" id="PS51257">
    <property type="entry name" value="PROKAR_LIPOPROTEIN"/>
    <property type="match status" value="1"/>
</dbReference>
<dbReference type="Proteomes" id="UP001589896">
    <property type="component" value="Unassembled WGS sequence"/>
</dbReference>
<evidence type="ECO:0000259" key="2">
    <source>
        <dbReference type="Pfam" id="PF01425"/>
    </source>
</evidence>
<accession>A0ABV6RJW9</accession>
<feature type="domain" description="Amidase" evidence="2">
    <location>
        <begin position="76"/>
        <end position="523"/>
    </location>
</feature>
<dbReference type="InterPro" id="IPR036928">
    <property type="entry name" value="AS_sf"/>
</dbReference>
<feature type="signal peptide" evidence="1">
    <location>
        <begin position="1"/>
        <end position="24"/>
    </location>
</feature>
<gene>
    <name evidence="3" type="ORF">ACFFGH_05395</name>
</gene>
<organism evidence="3 4">
    <name type="scientific">Lysobacter korlensis</name>
    <dbReference type="NCBI Taxonomy" id="553636"/>
    <lineage>
        <taxon>Bacteria</taxon>
        <taxon>Pseudomonadati</taxon>
        <taxon>Pseudomonadota</taxon>
        <taxon>Gammaproteobacteria</taxon>
        <taxon>Lysobacterales</taxon>
        <taxon>Lysobacteraceae</taxon>
        <taxon>Lysobacter</taxon>
    </lineage>
</organism>
<sequence>MEARPSSLLAIATAVALLAGCAHSTGTSPVARAAAPETGAAVEKDATAADPLRIAEADIADVAGRMQRGELSSEQLTQAYLDRIAAIDDAGPRLNAVIEINPDAIAEARRLDAERRAGTVRGPLHGVPVLVKDNIDATPMVNSAGSMALAAHRPSKDAPIVEALRAAGAVVLGKTNLSEWANFRSTRSTSGWSGRGGQTRNPYVLDRSPCGSSSGTGAAIAASLATVGVGTETDGSILCPSAVNGLVGLKPTVGLVGRSGIIPISASQDTAGPMTRSVADAAALLEVLASAKDAQDRATTEVPASPRDYTAALRTDALRGARIGVVRKHGVNAQPDVDASFERALSHLREAGAVLVDVEIPTAGKWNAPEFTVLKYEFKDGLERYLRESGAPVKSLAELVEFNRANAGTEMPYFGQELLEQTQSLGALDSAEYRKASEAARRLAGREGIDAALAKDKLDALVAPTTGPAWPIDLVNGDNFTGAGYGAAAVSGYPSLTVPMGNARGLPLGITFMGSRWSEARLLGLGYAFEQRARERRAPTFVPTLPLP</sequence>
<comment type="caution">
    <text evidence="3">The sequence shown here is derived from an EMBL/GenBank/DDBJ whole genome shotgun (WGS) entry which is preliminary data.</text>
</comment>
<keyword evidence="3" id="KW-0378">Hydrolase</keyword>
<proteinExistence type="predicted"/>
<dbReference type="EMBL" id="JBHLTG010000001">
    <property type="protein sequence ID" value="MFC0677286.1"/>
    <property type="molecule type" value="Genomic_DNA"/>
</dbReference>
<dbReference type="SUPFAM" id="SSF75304">
    <property type="entry name" value="Amidase signature (AS) enzymes"/>
    <property type="match status" value="1"/>
</dbReference>
<dbReference type="GO" id="GO:0004040">
    <property type="term" value="F:amidase activity"/>
    <property type="evidence" value="ECO:0007669"/>
    <property type="project" value="UniProtKB-EC"/>
</dbReference>
<reference evidence="3 4" key="1">
    <citation type="submission" date="2024-09" db="EMBL/GenBank/DDBJ databases">
        <authorList>
            <person name="Sun Q."/>
            <person name="Mori K."/>
        </authorList>
    </citation>
    <scope>NUCLEOTIDE SEQUENCE [LARGE SCALE GENOMIC DNA]</scope>
    <source>
        <strain evidence="3 4">KCTC 23076</strain>
    </source>
</reference>
<dbReference type="RefSeq" id="WP_386665555.1">
    <property type="nucleotide sequence ID" value="NZ_JBHLTG010000001.1"/>
</dbReference>
<dbReference type="Gene3D" id="3.90.1300.10">
    <property type="entry name" value="Amidase signature (AS) domain"/>
    <property type="match status" value="1"/>
</dbReference>
<dbReference type="PANTHER" id="PTHR42678">
    <property type="entry name" value="AMIDASE"/>
    <property type="match status" value="1"/>
</dbReference>
<keyword evidence="1" id="KW-0732">Signal</keyword>
<dbReference type="PANTHER" id="PTHR42678:SF34">
    <property type="entry name" value="OS04G0183300 PROTEIN"/>
    <property type="match status" value="1"/>
</dbReference>
<dbReference type="NCBIfam" id="NF006006">
    <property type="entry name" value="PRK08137.1"/>
    <property type="match status" value="1"/>
</dbReference>